<dbReference type="EMBL" id="VOIH02000002">
    <property type="protein sequence ID" value="KAF3453577.1"/>
    <property type="molecule type" value="Genomic_DNA"/>
</dbReference>
<dbReference type="InterPro" id="IPR014855">
    <property type="entry name" value="NOZZLE"/>
</dbReference>
<keyword evidence="1" id="KW-0678">Repressor</keyword>
<protein>
    <submittedName>
        <fullName evidence="5">Uncharacterized protein</fullName>
    </submittedName>
</protein>
<accession>A0A8K0MPE2</accession>
<dbReference type="Pfam" id="PF08744">
    <property type="entry name" value="NOZZLE"/>
    <property type="match status" value="1"/>
</dbReference>
<dbReference type="PANTHER" id="PTHR33388">
    <property type="entry name" value="OS01G0212500 PROTEIN"/>
    <property type="match status" value="1"/>
</dbReference>
<evidence type="ECO:0000313" key="6">
    <source>
        <dbReference type="Proteomes" id="UP000796880"/>
    </source>
</evidence>
<proteinExistence type="predicted"/>
<dbReference type="OrthoDB" id="1917522at2759"/>
<evidence type="ECO:0000256" key="3">
    <source>
        <dbReference type="ARBA" id="ARBA00023163"/>
    </source>
</evidence>
<sequence length="291" mass="31311">MATDQRTPQTPKPKTETPTKRKSKGSKEPRRGMGVAKLELLRVGEPLKKLSYPDLSLPDHPYHFQKAHTTTLSVSNPLSSVPLHYGAANYGGGGPVVVTIPGGMVMEQVMVDPNPYGIGALDQRFQVGSVYETSKELSSLPKKQSVPSDRCATCCKKKRFNGENIGVHGGKEKCSEMMPISSSTSCFGLSAETIPTFSGSYTLGFGAGAWRSGYVGRDIYNQAVEVVAIHRKGYTSLIEYDFFPDQDHHRRGSRILSTEASVAVLGGGAGSTSSEACDTSNPVDLSLKLSY</sequence>
<evidence type="ECO:0000256" key="2">
    <source>
        <dbReference type="ARBA" id="ARBA00023015"/>
    </source>
</evidence>
<dbReference type="AlphaFoldDB" id="A0A8K0MPE2"/>
<feature type="region of interest" description="Disordered" evidence="4">
    <location>
        <begin position="1"/>
        <end position="34"/>
    </location>
</feature>
<evidence type="ECO:0000313" key="5">
    <source>
        <dbReference type="EMBL" id="KAF3453577.1"/>
    </source>
</evidence>
<keyword evidence="3" id="KW-0804">Transcription</keyword>
<evidence type="ECO:0000256" key="1">
    <source>
        <dbReference type="ARBA" id="ARBA00022491"/>
    </source>
</evidence>
<dbReference type="GO" id="GO:0003700">
    <property type="term" value="F:DNA-binding transcription factor activity"/>
    <property type="evidence" value="ECO:0007669"/>
    <property type="project" value="InterPro"/>
</dbReference>
<gene>
    <name evidence="5" type="ORF">FNV43_RR04017</name>
</gene>
<keyword evidence="2" id="KW-0805">Transcription regulation</keyword>
<dbReference type="Proteomes" id="UP000796880">
    <property type="component" value="Unassembled WGS sequence"/>
</dbReference>
<dbReference type="PANTHER" id="PTHR33388:SF2">
    <property type="entry name" value="PROTEIN SPOROCYTELESS"/>
    <property type="match status" value="1"/>
</dbReference>
<organism evidence="5 6">
    <name type="scientific">Rhamnella rubrinervis</name>
    <dbReference type="NCBI Taxonomy" id="2594499"/>
    <lineage>
        <taxon>Eukaryota</taxon>
        <taxon>Viridiplantae</taxon>
        <taxon>Streptophyta</taxon>
        <taxon>Embryophyta</taxon>
        <taxon>Tracheophyta</taxon>
        <taxon>Spermatophyta</taxon>
        <taxon>Magnoliopsida</taxon>
        <taxon>eudicotyledons</taxon>
        <taxon>Gunneridae</taxon>
        <taxon>Pentapetalae</taxon>
        <taxon>rosids</taxon>
        <taxon>fabids</taxon>
        <taxon>Rosales</taxon>
        <taxon>Rhamnaceae</taxon>
        <taxon>rhamnoid group</taxon>
        <taxon>Rhamneae</taxon>
        <taxon>Rhamnella</taxon>
    </lineage>
</organism>
<dbReference type="InterPro" id="IPR040356">
    <property type="entry name" value="SPEAR"/>
</dbReference>
<keyword evidence="6" id="KW-1185">Reference proteome</keyword>
<feature type="compositionally biased region" description="Basic and acidic residues" evidence="4">
    <location>
        <begin position="13"/>
        <end position="31"/>
    </location>
</feature>
<evidence type="ECO:0000256" key="4">
    <source>
        <dbReference type="SAM" id="MobiDB-lite"/>
    </source>
</evidence>
<reference evidence="5" key="1">
    <citation type="submission" date="2020-03" db="EMBL/GenBank/DDBJ databases">
        <title>A high-quality chromosome-level genome assembly of a woody plant with both climbing and erect habits, Rhamnella rubrinervis.</title>
        <authorList>
            <person name="Lu Z."/>
            <person name="Yang Y."/>
            <person name="Zhu X."/>
            <person name="Sun Y."/>
        </authorList>
    </citation>
    <scope>NUCLEOTIDE SEQUENCE</scope>
    <source>
        <strain evidence="5">BYM</strain>
        <tissue evidence="5">Leaf</tissue>
    </source>
</reference>
<comment type="caution">
    <text evidence="5">The sequence shown here is derived from an EMBL/GenBank/DDBJ whole genome shotgun (WGS) entry which is preliminary data.</text>
</comment>
<name>A0A8K0MPE2_9ROSA</name>